<organism evidence="9 10">
    <name type="scientific">Hohenbuehelia grisea</name>
    <dbReference type="NCBI Taxonomy" id="104357"/>
    <lineage>
        <taxon>Eukaryota</taxon>
        <taxon>Fungi</taxon>
        <taxon>Dikarya</taxon>
        <taxon>Basidiomycota</taxon>
        <taxon>Agaricomycotina</taxon>
        <taxon>Agaricomycetes</taxon>
        <taxon>Agaricomycetidae</taxon>
        <taxon>Agaricales</taxon>
        <taxon>Pleurotineae</taxon>
        <taxon>Pleurotaceae</taxon>
        <taxon>Hohenbuehelia</taxon>
    </lineage>
</organism>
<comment type="subcellular location">
    <subcellularLocation>
        <location evidence="1">Cytoplasm</location>
    </subcellularLocation>
    <subcellularLocation>
        <location evidence="2">Nucleus</location>
        <location evidence="2">Nucleolus</location>
    </subcellularLocation>
</comment>
<keyword evidence="5" id="KW-0271">Exosome</keyword>
<evidence type="ECO:0000256" key="6">
    <source>
        <dbReference type="ARBA" id="ARBA00042523"/>
    </source>
</evidence>
<dbReference type="InterPro" id="IPR036345">
    <property type="entry name" value="ExoRNase_PH_dom2_sf"/>
</dbReference>
<name>A0ABR3IXS9_9AGAR</name>
<dbReference type="SUPFAM" id="SSF54211">
    <property type="entry name" value="Ribosomal protein S5 domain 2-like"/>
    <property type="match status" value="1"/>
</dbReference>
<proteinExistence type="inferred from homology"/>
<sequence>MSLSKAEKSYIQTGLLSNPPLRGDGRTLDDFRPIALETGVAPLANGSAKLIIGQDPHGGGGGTEVLAATKLEVENVQDEGADGGRVVCSVTCSPTAYPNLSPGALDDLQYDMTTILHQTLFHPSLHPPNLGIIPGRKSWLLSLDLVILSDTGNVYDALFMAARAALWDTKVPRTRSVEYKARQSGRNAPKDPATMDVDPEEQSGFATRKLATATDFELADYWDEGEDLGGRSGWPVAITLNLVSPTHFLDASPPEDSAAPQKVLLAFSFPESSHTKLQAIRSLGSGELNVPQLKELIATGEKYAKQLFSALNSKLKEEDIRRSQKARDRFAKR</sequence>
<dbReference type="Proteomes" id="UP001556367">
    <property type="component" value="Unassembled WGS sequence"/>
</dbReference>
<dbReference type="PANTHER" id="PTHR11097">
    <property type="entry name" value="EXOSOME COMPLEX EXONUCLEASE RIBOSOMAL RNA PROCESSING PROTEIN"/>
    <property type="match status" value="1"/>
</dbReference>
<dbReference type="InterPro" id="IPR020568">
    <property type="entry name" value="Ribosomal_Su5_D2-typ_SF"/>
</dbReference>
<evidence type="ECO:0000256" key="7">
    <source>
        <dbReference type="SAM" id="MobiDB-lite"/>
    </source>
</evidence>
<comment type="caution">
    <text evidence="9">The sequence shown here is derived from an EMBL/GenBank/DDBJ whole genome shotgun (WGS) entry which is preliminary data.</text>
</comment>
<dbReference type="Pfam" id="PF01138">
    <property type="entry name" value="RNase_PH"/>
    <property type="match status" value="1"/>
</dbReference>
<dbReference type="EMBL" id="JASNQZ010000014">
    <property type="protein sequence ID" value="KAL0948073.1"/>
    <property type="molecule type" value="Genomic_DNA"/>
</dbReference>
<evidence type="ECO:0000313" key="10">
    <source>
        <dbReference type="Proteomes" id="UP001556367"/>
    </source>
</evidence>
<reference evidence="10" key="1">
    <citation type="submission" date="2024-06" db="EMBL/GenBank/DDBJ databases">
        <title>Multi-omics analyses provide insights into the biosynthesis of the anticancer antibiotic pleurotin in Hohenbuehelia grisea.</title>
        <authorList>
            <person name="Weaver J.A."/>
            <person name="Alberti F."/>
        </authorList>
    </citation>
    <scope>NUCLEOTIDE SEQUENCE [LARGE SCALE GENOMIC DNA]</scope>
    <source>
        <strain evidence="10">T-177</strain>
    </source>
</reference>
<evidence type="ECO:0000259" key="8">
    <source>
        <dbReference type="Pfam" id="PF01138"/>
    </source>
</evidence>
<evidence type="ECO:0000256" key="3">
    <source>
        <dbReference type="ARBA" id="ARBA00006678"/>
    </source>
</evidence>
<evidence type="ECO:0000313" key="9">
    <source>
        <dbReference type="EMBL" id="KAL0948073.1"/>
    </source>
</evidence>
<evidence type="ECO:0000256" key="5">
    <source>
        <dbReference type="ARBA" id="ARBA00022835"/>
    </source>
</evidence>
<dbReference type="Gene3D" id="3.30.230.70">
    <property type="entry name" value="GHMP Kinase, N-terminal domain"/>
    <property type="match status" value="1"/>
</dbReference>
<accession>A0ABR3IXS9</accession>
<feature type="domain" description="Exoribonuclease phosphorolytic" evidence="8">
    <location>
        <begin position="30"/>
        <end position="172"/>
    </location>
</feature>
<keyword evidence="10" id="KW-1185">Reference proteome</keyword>
<dbReference type="InterPro" id="IPR050590">
    <property type="entry name" value="Exosome_comp_Rrp42_subfam"/>
</dbReference>
<dbReference type="InterPro" id="IPR027408">
    <property type="entry name" value="PNPase/RNase_PH_dom_sf"/>
</dbReference>
<dbReference type="SUPFAM" id="SSF55666">
    <property type="entry name" value="Ribonuclease PH domain 2-like"/>
    <property type="match status" value="1"/>
</dbReference>
<evidence type="ECO:0000256" key="1">
    <source>
        <dbReference type="ARBA" id="ARBA00004496"/>
    </source>
</evidence>
<protein>
    <recommendedName>
        <fullName evidence="6">Ribosomal RNA-processing protein 42</fullName>
    </recommendedName>
</protein>
<keyword evidence="4" id="KW-0963">Cytoplasm</keyword>
<dbReference type="PANTHER" id="PTHR11097:SF8">
    <property type="entry name" value="EXOSOME COMPLEX COMPONENT RRP42"/>
    <property type="match status" value="1"/>
</dbReference>
<dbReference type="InterPro" id="IPR001247">
    <property type="entry name" value="ExoRNase_PH_dom1"/>
</dbReference>
<feature type="region of interest" description="Disordered" evidence="7">
    <location>
        <begin position="177"/>
        <end position="203"/>
    </location>
</feature>
<evidence type="ECO:0000256" key="4">
    <source>
        <dbReference type="ARBA" id="ARBA00022490"/>
    </source>
</evidence>
<evidence type="ECO:0000256" key="2">
    <source>
        <dbReference type="ARBA" id="ARBA00004604"/>
    </source>
</evidence>
<comment type="similarity">
    <text evidence="3">Belongs to the RNase PH family.</text>
</comment>
<gene>
    <name evidence="9" type="ORF">HGRIS_010697</name>
</gene>